<dbReference type="PANTHER" id="PTHR48105">
    <property type="entry name" value="THIOREDOXIN REDUCTASE 1-RELATED-RELATED"/>
    <property type="match status" value="1"/>
</dbReference>
<comment type="similarity">
    <text evidence="1">Belongs to the class-II pyridine nucleotide-disulfide oxidoreductase family.</text>
</comment>
<evidence type="ECO:0000313" key="5">
    <source>
        <dbReference type="EMBL" id="CAD7237881.1"/>
    </source>
</evidence>
<dbReference type="InterPro" id="IPR050097">
    <property type="entry name" value="Ferredoxin-NADP_redctase_2"/>
</dbReference>
<keyword evidence="3" id="KW-0560">Oxidoreductase</keyword>
<dbReference type="PRINTS" id="PR00469">
    <property type="entry name" value="PNDRDTASEII"/>
</dbReference>
<dbReference type="OrthoDB" id="672at2759"/>
<dbReference type="Gene3D" id="3.50.50.60">
    <property type="entry name" value="FAD/NAD(P)-binding domain"/>
    <property type="match status" value="2"/>
</dbReference>
<organism evidence="5">
    <name type="scientific">Cyprideis torosa</name>
    <dbReference type="NCBI Taxonomy" id="163714"/>
    <lineage>
        <taxon>Eukaryota</taxon>
        <taxon>Metazoa</taxon>
        <taxon>Ecdysozoa</taxon>
        <taxon>Arthropoda</taxon>
        <taxon>Crustacea</taxon>
        <taxon>Oligostraca</taxon>
        <taxon>Ostracoda</taxon>
        <taxon>Podocopa</taxon>
        <taxon>Podocopida</taxon>
        <taxon>Cytherocopina</taxon>
        <taxon>Cytheroidea</taxon>
        <taxon>Cytherideidae</taxon>
        <taxon>Cyprideis</taxon>
    </lineage>
</organism>
<dbReference type="InterPro" id="IPR036188">
    <property type="entry name" value="FAD/NAD-bd_sf"/>
</dbReference>
<dbReference type="SUPFAM" id="SSF51905">
    <property type="entry name" value="FAD/NAD(P)-binding domain"/>
    <property type="match status" value="1"/>
</dbReference>
<feature type="domain" description="FAD/NAD(P)-binding" evidence="4">
    <location>
        <begin position="7"/>
        <end position="122"/>
    </location>
</feature>
<proteinExistence type="inferred from homology"/>
<evidence type="ECO:0000256" key="2">
    <source>
        <dbReference type="ARBA" id="ARBA00022630"/>
    </source>
</evidence>
<dbReference type="EMBL" id="OB693094">
    <property type="protein sequence ID" value="CAD7237881.1"/>
    <property type="molecule type" value="Genomic_DNA"/>
</dbReference>
<protein>
    <recommendedName>
        <fullName evidence="4">FAD/NAD(P)-binding domain-containing protein</fullName>
    </recommendedName>
</protein>
<dbReference type="Pfam" id="PF07992">
    <property type="entry name" value="Pyr_redox_2"/>
    <property type="match status" value="2"/>
</dbReference>
<keyword evidence="2" id="KW-0285">Flavoprotein</keyword>
<dbReference type="AlphaFoldDB" id="A0A7R8WU41"/>
<dbReference type="GO" id="GO:0016491">
    <property type="term" value="F:oxidoreductase activity"/>
    <property type="evidence" value="ECO:0007669"/>
    <property type="project" value="UniProtKB-KW"/>
</dbReference>
<evidence type="ECO:0000259" key="4">
    <source>
        <dbReference type="Pfam" id="PF07992"/>
    </source>
</evidence>
<dbReference type="GO" id="GO:0097237">
    <property type="term" value="P:cellular response to toxic substance"/>
    <property type="evidence" value="ECO:0007669"/>
    <property type="project" value="UniProtKB-ARBA"/>
</dbReference>
<reference evidence="5" key="1">
    <citation type="submission" date="2020-11" db="EMBL/GenBank/DDBJ databases">
        <authorList>
            <person name="Tran Van P."/>
        </authorList>
    </citation>
    <scope>NUCLEOTIDE SEQUENCE</scope>
</reference>
<feature type="domain" description="FAD/NAD(P)-binding" evidence="4">
    <location>
        <begin position="125"/>
        <end position="198"/>
    </location>
</feature>
<name>A0A7R8WU41_9CRUS</name>
<accession>A0A7R8WU41</accession>
<evidence type="ECO:0000256" key="1">
    <source>
        <dbReference type="ARBA" id="ARBA00009333"/>
    </source>
</evidence>
<gene>
    <name evidence="5" type="ORF">CTOB1V02_LOCUS15696</name>
</gene>
<dbReference type="InterPro" id="IPR023753">
    <property type="entry name" value="FAD/NAD-binding_dom"/>
</dbReference>
<sequence length="213" mass="22824">MLDNHHKVVIVGSGPAGLTAAIYTARANLKPVIYEGMQPGGQLTITTEVENYPGFEEGIQGPELMDVMRKQALRFGAKSEFKEITEVDFSSRPFKLKAESQEISADSVIISTGASAKLLGISKNTLDGTTEEMPADGIFMAIGHKPNTAVFGDQLEKDETGYLIVKPGSTYTNVEGVFAAGDVADKTYRQAVTAAGTGCMAALDAQRWLEDQE</sequence>
<dbReference type="PRINTS" id="PR00368">
    <property type="entry name" value="FADPNR"/>
</dbReference>
<evidence type="ECO:0000256" key="3">
    <source>
        <dbReference type="ARBA" id="ARBA00023002"/>
    </source>
</evidence>